<feature type="compositionally biased region" description="Low complexity" evidence="8">
    <location>
        <begin position="613"/>
        <end position="639"/>
    </location>
</feature>
<dbReference type="CDD" id="cd06562">
    <property type="entry name" value="GH20_HexA_HexB-like"/>
    <property type="match status" value="1"/>
</dbReference>
<dbReference type="SUPFAM" id="SSF51445">
    <property type="entry name" value="(Trans)glycosidases"/>
    <property type="match status" value="1"/>
</dbReference>
<evidence type="ECO:0000256" key="3">
    <source>
        <dbReference type="ARBA" id="ARBA00022729"/>
    </source>
</evidence>
<dbReference type="PRINTS" id="PR00738">
    <property type="entry name" value="GLHYDRLASE20"/>
</dbReference>
<feature type="chain" id="PRO_5045863485" description="Beta-hexosaminidase" evidence="9">
    <location>
        <begin position="21"/>
        <end position="669"/>
    </location>
</feature>
<evidence type="ECO:0000313" key="12">
    <source>
        <dbReference type="Proteomes" id="UP001642540"/>
    </source>
</evidence>
<dbReference type="PANTHER" id="PTHR22600:SF26">
    <property type="entry name" value="BETA-N-ACETYLHEXOSAMINIDASE"/>
    <property type="match status" value="1"/>
</dbReference>
<dbReference type="InterPro" id="IPR001763">
    <property type="entry name" value="Rhodanese-like_dom"/>
</dbReference>
<comment type="caution">
    <text evidence="11">The sequence shown here is derived from an EMBL/GenBank/DDBJ whole genome shotgun (WGS) entry which is preliminary data.</text>
</comment>
<dbReference type="Pfam" id="PF14845">
    <property type="entry name" value="Glycohydro_20b2"/>
    <property type="match status" value="1"/>
</dbReference>
<organism evidence="11 12">
    <name type="scientific">Orchesella dallaii</name>
    <dbReference type="NCBI Taxonomy" id="48710"/>
    <lineage>
        <taxon>Eukaryota</taxon>
        <taxon>Metazoa</taxon>
        <taxon>Ecdysozoa</taxon>
        <taxon>Arthropoda</taxon>
        <taxon>Hexapoda</taxon>
        <taxon>Collembola</taxon>
        <taxon>Entomobryomorpha</taxon>
        <taxon>Entomobryoidea</taxon>
        <taxon>Orchesellidae</taxon>
        <taxon>Orchesellinae</taxon>
        <taxon>Orchesella</taxon>
    </lineage>
</organism>
<gene>
    <name evidence="11" type="ORF">ODALV1_LOCUS21744</name>
</gene>
<dbReference type="PROSITE" id="PS50206">
    <property type="entry name" value="RHODANESE_3"/>
    <property type="match status" value="1"/>
</dbReference>
<keyword evidence="3 9" id="KW-0732">Signal</keyword>
<keyword evidence="12" id="KW-1185">Reference proteome</keyword>
<evidence type="ECO:0000256" key="8">
    <source>
        <dbReference type="SAM" id="MobiDB-lite"/>
    </source>
</evidence>
<evidence type="ECO:0000256" key="1">
    <source>
        <dbReference type="ARBA" id="ARBA00001231"/>
    </source>
</evidence>
<evidence type="ECO:0000313" key="11">
    <source>
        <dbReference type="EMBL" id="CAL8127228.1"/>
    </source>
</evidence>
<dbReference type="SUPFAM" id="SSF55545">
    <property type="entry name" value="beta-N-acetylhexosaminidase-like domain"/>
    <property type="match status" value="1"/>
</dbReference>
<dbReference type="InterPro" id="IPR029019">
    <property type="entry name" value="HEX_eukaryotic_N"/>
</dbReference>
<dbReference type="Gene3D" id="3.20.20.80">
    <property type="entry name" value="Glycosidases"/>
    <property type="match status" value="1"/>
</dbReference>
<evidence type="ECO:0000256" key="2">
    <source>
        <dbReference type="ARBA" id="ARBA00006285"/>
    </source>
</evidence>
<dbReference type="InterPro" id="IPR025705">
    <property type="entry name" value="Beta_hexosaminidase_sua/sub"/>
</dbReference>
<proteinExistence type="inferred from homology"/>
<keyword evidence="5" id="KW-0325">Glycoprotein</keyword>
<dbReference type="Gene3D" id="3.30.379.10">
    <property type="entry name" value="Chitobiase/beta-hexosaminidase domain 2-like"/>
    <property type="match status" value="1"/>
</dbReference>
<evidence type="ECO:0000256" key="9">
    <source>
        <dbReference type="SAM" id="SignalP"/>
    </source>
</evidence>
<keyword evidence="4 7" id="KW-0378">Hydrolase</keyword>
<evidence type="ECO:0000256" key="7">
    <source>
        <dbReference type="PIRNR" id="PIRNR001093"/>
    </source>
</evidence>
<dbReference type="EC" id="3.2.1.52" evidence="7"/>
<dbReference type="InterPro" id="IPR017853">
    <property type="entry name" value="GH"/>
</dbReference>
<name>A0ABP1RFM7_9HEXA</name>
<reference evidence="11 12" key="1">
    <citation type="submission" date="2024-08" db="EMBL/GenBank/DDBJ databases">
        <authorList>
            <person name="Cucini C."/>
            <person name="Frati F."/>
        </authorList>
    </citation>
    <scope>NUCLEOTIDE SEQUENCE [LARGE SCALE GENOMIC DNA]</scope>
</reference>
<dbReference type="EMBL" id="CAXLJM020000072">
    <property type="protein sequence ID" value="CAL8127228.1"/>
    <property type="molecule type" value="Genomic_DNA"/>
</dbReference>
<feature type="region of interest" description="Disordered" evidence="8">
    <location>
        <begin position="612"/>
        <end position="646"/>
    </location>
</feature>
<feature type="signal peptide" evidence="9">
    <location>
        <begin position="1"/>
        <end position="20"/>
    </location>
</feature>
<dbReference type="Proteomes" id="UP001642540">
    <property type="component" value="Unassembled WGS sequence"/>
</dbReference>
<dbReference type="InterPro" id="IPR029018">
    <property type="entry name" value="Hex-like_dom2"/>
</dbReference>
<sequence length="669" mass="74198">MEIKYSLLLLVFGAITIAQSQNPYTYVCEESTCLRKIRSTLTDPNAGSPINICKLNCDNLGSLWPKPTGEVSIGKELVSIDPTKVTLVNNNDNPEPITNLISGAFDIFKSYLSLMGPEPNTGSSTSVVLSVSDNSTEISLTTDESYNLTVTSNTTTVTATIQAVTFFGARHGLETLSQLIAHNDDDGSFQIVSTATIQDKPVFKYRGVMLDTSRNYFSIEKIKRLIDGLSYNKLNIFHWHITDSHSFPMEVQSHPNMLIYGPYSPDKIYTKENITYLVAYAKQRGVKIIPELDQPAHSGNGYQWGPEAGLGDLTVCLESEPWHEYCVEPPCGQLNIVNPNVTELIGDIFQDMVNMFGTRDIFHMGGDEVDFRCYKSIPAFVDWMNANGYTQDEEDYFRLWAKFQQDALDKLTNATGNSDTQVILWTSGLTDPVRIETHLDKNKYIIQIWTEGENEIIKGLLEKGYKVIFSNVDALYLDCGFQAWLGNGHNWCSPVKGWQTVYDNSPEAIYAKWVGADTAAEAVSSGQILGSAAPLWTEQVDDSALESRIWPRAAAHAERLWTHPTTNYADAEIRMVTNRYRLVTRGIDADRLQPEFCLQNEGKCYAYRSPEVTTTTGSTTGDSTTRDSTTPDSTTSTTRGGNGNGSPKSVDFSVFVALFAAICIVSLTS</sequence>
<dbReference type="Pfam" id="PF00728">
    <property type="entry name" value="Glyco_hydro_20"/>
    <property type="match status" value="1"/>
</dbReference>
<comment type="catalytic activity">
    <reaction evidence="1 7">
        <text>Hydrolysis of terminal non-reducing N-acetyl-D-hexosamine residues in N-acetyl-beta-D-hexosaminides.</text>
        <dbReference type="EC" id="3.2.1.52"/>
    </reaction>
</comment>
<feature type="domain" description="Rhodanese" evidence="10">
    <location>
        <begin position="460"/>
        <end position="493"/>
    </location>
</feature>
<protein>
    <recommendedName>
        <fullName evidence="7">Beta-hexosaminidase</fullName>
        <ecNumber evidence="7">3.2.1.52</ecNumber>
    </recommendedName>
</protein>
<evidence type="ECO:0000256" key="5">
    <source>
        <dbReference type="ARBA" id="ARBA00023180"/>
    </source>
</evidence>
<evidence type="ECO:0000259" key="10">
    <source>
        <dbReference type="PROSITE" id="PS50206"/>
    </source>
</evidence>
<accession>A0ABP1RFM7</accession>
<comment type="similarity">
    <text evidence="2 7">Belongs to the glycosyl hydrolase 20 family.</text>
</comment>
<dbReference type="PANTHER" id="PTHR22600">
    <property type="entry name" value="BETA-HEXOSAMINIDASE"/>
    <property type="match status" value="1"/>
</dbReference>
<dbReference type="InterPro" id="IPR015883">
    <property type="entry name" value="Glyco_hydro_20_cat"/>
</dbReference>
<evidence type="ECO:0000256" key="4">
    <source>
        <dbReference type="ARBA" id="ARBA00022801"/>
    </source>
</evidence>
<keyword evidence="6 7" id="KW-0326">Glycosidase</keyword>
<evidence type="ECO:0000256" key="6">
    <source>
        <dbReference type="ARBA" id="ARBA00023295"/>
    </source>
</evidence>
<dbReference type="PIRSF" id="PIRSF001093">
    <property type="entry name" value="B-hxosamndse_ab_euk"/>
    <property type="match status" value="1"/>
</dbReference>